<evidence type="ECO:0000313" key="1">
    <source>
        <dbReference type="EMBL" id="WAG59437.1"/>
    </source>
</evidence>
<sequence>MSYILTTSITNNINNTSLNKFLSKNKSSKGFMESGESYENYIAELINSGRISFQTFNDYLFEEFSYGKQRETFIFKIHSFNKKIKNIVQLIEIMKSNYNVDETYYNKIATTYFSNDDEKAELVAFKIVPNFNNVTVSKIKLLFGYKVEVLNKDDKKQNEHSYVAVEVDLDNKSVVIKVSPKARVIHDRHKPESLFRRYKEKVFALFNINIDAFNYDHKVVLYTMCEELYSQIYRKMVSIKPVQVDTILDSATKELTKTLKILDIDIKKTQNNIFDIKSSLVKLVEHLLISDIIYTRKSGEEVEGVDGFVTYLRFNDGTNVSARLRGENCRDPIFDSETYMALRSPIDNSKKISILQVLWLSDEGELRIGYDTNSAEFLNIHFFSNLSESDFDYGYGKYTKYEQAPISKVSRMDKADASIASE</sequence>
<gene>
    <name evidence="1" type="ORF">LL038_17590</name>
</gene>
<accession>A0AA47I4N1</accession>
<protein>
    <submittedName>
        <fullName evidence="1">Uncharacterized protein</fullName>
    </submittedName>
</protein>
<dbReference type="AlphaFoldDB" id="A0AA47I4N1"/>
<reference evidence="1" key="1">
    <citation type="submission" date="2021-11" db="EMBL/GenBank/DDBJ databases">
        <title>Clostridia strains as spoilage organisms.</title>
        <authorList>
            <person name="Wambui J."/>
            <person name="Stevens M.J.A."/>
            <person name="Stephan R."/>
        </authorList>
    </citation>
    <scope>NUCLEOTIDE SEQUENCE</scope>
    <source>
        <strain evidence="1">CF009</strain>
    </source>
</reference>
<name>A0AA47I4N1_9CLOT</name>
<evidence type="ECO:0000313" key="2">
    <source>
        <dbReference type="Proteomes" id="UP001164733"/>
    </source>
</evidence>
<dbReference type="RefSeq" id="WP_216127183.1">
    <property type="nucleotide sequence ID" value="NZ_CP086239.1"/>
</dbReference>
<organism evidence="1 2">
    <name type="scientific">Clostridium estertheticum</name>
    <dbReference type="NCBI Taxonomy" id="238834"/>
    <lineage>
        <taxon>Bacteria</taxon>
        <taxon>Bacillati</taxon>
        <taxon>Bacillota</taxon>
        <taxon>Clostridia</taxon>
        <taxon>Eubacteriales</taxon>
        <taxon>Clostridiaceae</taxon>
        <taxon>Clostridium</taxon>
    </lineage>
</organism>
<proteinExistence type="predicted"/>
<dbReference type="EMBL" id="CP086239">
    <property type="protein sequence ID" value="WAG59437.1"/>
    <property type="molecule type" value="Genomic_DNA"/>
</dbReference>
<dbReference type="Proteomes" id="UP001164733">
    <property type="component" value="Chromosome"/>
</dbReference>